<reference evidence="1 4" key="4">
    <citation type="submission" date="2019-12" db="EMBL/GenBank/DDBJ databases">
        <title>Multi-Generational Helicobacter saguini Isolates.</title>
        <authorList>
            <person name="Mannion A."/>
            <person name="Shen Z."/>
            <person name="Fox J.G."/>
        </authorList>
    </citation>
    <scope>NUCLEOTIDE SEQUENCE [LARGE SCALE GENOMIC DNA]</scope>
    <source>
        <strain evidence="1">16-048</strain>
        <strain evidence="4">16-048 (F4)</strain>
    </source>
</reference>
<proteinExistence type="predicted"/>
<protein>
    <submittedName>
        <fullName evidence="2">Uncharacterized protein</fullName>
    </submittedName>
</protein>
<reference evidence="2 3" key="2">
    <citation type="journal article" date="2016" name="Infect. Immun.">
        <title>Helicobacter saguini, a Novel Helicobacter Isolated from Cotton-Top Tamarins with Ulcerative Colitis, Has Proinflammatory Properties and Induces Typhlocolitis and Dysplasia in Gnotobiotic IL-10-/- Mice.</title>
        <authorList>
            <person name="Shen Z."/>
            <person name="Mannion A."/>
            <person name="Whary M.T."/>
            <person name="Muthupalani S."/>
            <person name="Sheh A."/>
            <person name="Feng Y."/>
            <person name="Gong G."/>
            <person name="Vandamme P."/>
            <person name="Holcombe H.R."/>
            <person name="Paster B.J."/>
            <person name="Fox J.G."/>
        </authorList>
    </citation>
    <scope>NUCLEOTIDE SEQUENCE [LARGE SCALE GENOMIC DNA]</scope>
    <source>
        <strain evidence="2 3">MIT 97-6194</strain>
    </source>
</reference>
<reference evidence="2 3" key="1">
    <citation type="journal article" date="2014" name="Genome Announc.">
        <title>Draft genome sequences of eight enterohepatic helicobacter species isolated from both laboratory and wild rodents.</title>
        <authorList>
            <person name="Sheh A."/>
            <person name="Shen Z."/>
            <person name="Fox J.G."/>
        </authorList>
    </citation>
    <scope>NUCLEOTIDE SEQUENCE [LARGE SCALE GENOMIC DNA]</scope>
    <source>
        <strain evidence="2 3">MIT 97-6194</strain>
    </source>
</reference>
<dbReference type="RefSeq" id="WP_034570755.1">
    <property type="nucleotide sequence ID" value="NZ_JRMP02000001.1"/>
</dbReference>
<dbReference type="AlphaFoldDB" id="A0A347VQU1"/>
<evidence type="ECO:0000313" key="3">
    <source>
        <dbReference type="Proteomes" id="UP000029714"/>
    </source>
</evidence>
<dbReference type="EMBL" id="QBIU01000001">
    <property type="protein sequence ID" value="MWV68520.1"/>
    <property type="molecule type" value="Genomic_DNA"/>
</dbReference>
<dbReference type="EMBL" id="JRMP02000001">
    <property type="protein sequence ID" value="TLD95937.1"/>
    <property type="molecule type" value="Genomic_DNA"/>
</dbReference>
<dbReference type="Proteomes" id="UP000477070">
    <property type="component" value="Unassembled WGS sequence"/>
</dbReference>
<dbReference type="STRING" id="1548018.LS64_03645"/>
<name>A0A347VQU1_9HELI</name>
<organism evidence="2 3">
    <name type="scientific">Helicobacter saguini</name>
    <dbReference type="NCBI Taxonomy" id="1548018"/>
    <lineage>
        <taxon>Bacteria</taxon>
        <taxon>Pseudomonadati</taxon>
        <taxon>Campylobacterota</taxon>
        <taxon>Epsilonproteobacteria</taxon>
        <taxon>Campylobacterales</taxon>
        <taxon>Helicobacteraceae</taxon>
        <taxon>Helicobacter</taxon>
    </lineage>
</organism>
<accession>A0A347VQU1</accession>
<dbReference type="Proteomes" id="UP000029714">
    <property type="component" value="Unassembled WGS sequence"/>
</dbReference>
<comment type="caution">
    <text evidence="2">The sequence shown here is derived from an EMBL/GenBank/DDBJ whole genome shotgun (WGS) entry which is preliminary data.</text>
</comment>
<reference evidence="2" key="3">
    <citation type="submission" date="2018-04" db="EMBL/GenBank/DDBJ databases">
        <authorList>
            <person name="Sheh A."/>
            <person name="Shen Z."/>
            <person name="Mannion A.J."/>
            <person name="Fox J.G."/>
        </authorList>
    </citation>
    <scope>NUCLEOTIDE SEQUENCE</scope>
    <source>
        <strain evidence="2">MIT 97-6194</strain>
    </source>
</reference>
<keyword evidence="3" id="KW-1185">Reference proteome</keyword>
<gene>
    <name evidence="1" type="ORF">DCO61_00345</name>
    <name evidence="2" type="ORF">LS64_000820</name>
</gene>
<evidence type="ECO:0000313" key="2">
    <source>
        <dbReference type="EMBL" id="TLD95937.1"/>
    </source>
</evidence>
<evidence type="ECO:0000313" key="1">
    <source>
        <dbReference type="EMBL" id="MWV68520.1"/>
    </source>
</evidence>
<sequence>MKKLILLCVLGLVSLNANELKCDSKKALIEFFAAYDSEEFDNEAKKALMAENAASYGAYSDVKIIGNTLHFIQGKFGDTDVVFKDFKQISVASDTITCEVTSANVEEYDDNGNIAKTDKGEKIKFVIDKNYKAKILK</sequence>
<evidence type="ECO:0000313" key="4">
    <source>
        <dbReference type="Proteomes" id="UP000477070"/>
    </source>
</evidence>